<keyword evidence="2" id="KW-1185">Reference proteome</keyword>
<proteinExistence type="predicted"/>
<organism evidence="1 2">
    <name type="scientific">Septoria linicola</name>
    <dbReference type="NCBI Taxonomy" id="215465"/>
    <lineage>
        <taxon>Eukaryota</taxon>
        <taxon>Fungi</taxon>
        <taxon>Dikarya</taxon>
        <taxon>Ascomycota</taxon>
        <taxon>Pezizomycotina</taxon>
        <taxon>Dothideomycetes</taxon>
        <taxon>Dothideomycetidae</taxon>
        <taxon>Mycosphaerellales</taxon>
        <taxon>Mycosphaerellaceae</taxon>
        <taxon>Septoria</taxon>
    </lineage>
</organism>
<dbReference type="Pfam" id="PF11951">
    <property type="entry name" value="Fungal_trans_2"/>
    <property type="match status" value="1"/>
</dbReference>
<dbReference type="AlphaFoldDB" id="A0A9Q9EHR9"/>
<accession>A0A9Q9EHR9</accession>
<dbReference type="InterPro" id="IPR021858">
    <property type="entry name" value="Fun_TF"/>
</dbReference>
<dbReference type="EMBL" id="CP099421">
    <property type="protein sequence ID" value="USW52096.1"/>
    <property type="molecule type" value="Genomic_DNA"/>
</dbReference>
<dbReference type="Proteomes" id="UP001056384">
    <property type="component" value="Chromosome 4"/>
</dbReference>
<evidence type="ECO:0000313" key="1">
    <source>
        <dbReference type="EMBL" id="USW52096.1"/>
    </source>
</evidence>
<gene>
    <name evidence="1" type="ORF">Slin15195_G054150</name>
</gene>
<reference evidence="1" key="1">
    <citation type="submission" date="2022-06" db="EMBL/GenBank/DDBJ databases">
        <title>Complete genome sequences of two strains of the flax pathogen Septoria linicola.</title>
        <authorList>
            <person name="Lapalu N."/>
            <person name="Simon A."/>
            <person name="Demenou B."/>
            <person name="Paumier D."/>
            <person name="Guillot M.-P."/>
            <person name="Gout L."/>
            <person name="Valade R."/>
        </authorList>
    </citation>
    <scope>NUCLEOTIDE SEQUENCE</scope>
    <source>
        <strain evidence="1">SE15195</strain>
    </source>
</reference>
<evidence type="ECO:0000313" key="2">
    <source>
        <dbReference type="Proteomes" id="UP001056384"/>
    </source>
</evidence>
<protein>
    <submittedName>
        <fullName evidence="1">Uncharacterized protein</fullName>
    </submittedName>
</protein>
<sequence>MPRMRAELPSMVSRARTAIRKAIGEKQLTRIPKVETHLVFAILALGASLHWSSSALDDSWLHEAKKMLDLWEPAPSGSDVITYAYFHHAVIYWKMLVCAASSGFKHDDLERKRHEVRGRLHKAMFPGREPIPSSPTSLSTAFQPFGGTRPSSWCGVSGEVIDLYGQVLVLCRSGRSKHRLRVGYSAEGALDTLADVTIAHEIHAELKSMNFADTISLDAILGFPVSTDDASTPISHLIQTAEAYRQAALLQIYMAFDDVLIEDTTQSGVSTRRELLVGLAIHILDILHGIPLESGSRSIHPMLYFSAATALAYDTDVSIQHFSAEPPSQTTALDETTIEPSIFRATDPSNIDLTGSDPTLESSFTLSGVSLHVAKARRTVGMRMSILQHILPARPIEIMLSLLKKIWSIYDEETSTTKTAHWLDMLTDSGVQTLFR</sequence>
<name>A0A9Q9EHR9_9PEZI</name>